<name>A0A8H5EX96_9AGAR</name>
<accession>A0A8H5EX96</accession>
<evidence type="ECO:0000256" key="6">
    <source>
        <dbReference type="ARBA" id="ARBA00023015"/>
    </source>
</evidence>
<gene>
    <name evidence="11" type="ORF">D9619_007313</name>
</gene>
<sequence>MSADPNARTSGALRDYLLKTLSSHPGTREFHLHTLVTAPRKSSSLYPFATPRPPRSYMQDILILLSEQPAPDVDDSAPDNRPPRVMVSAIEATLYVLPSTLCSVLYVCKVDSTGQAAVPSPTALLVRSLLRFYLDPKTRPIPQELTRHLYLHIFARAQAQYLFSASKEWPGKKPLNDTKLCAWWKRCVSRVVADLAADEARNASGSNAPAEGLKMKLYYVLPSLAAFEAEHSLRIAGPPPPPLPLNLQWTYGHPYNSDDDSIPLPCPPPPDTPLNANNKRPHSSLNLGCYIPYFDDDPKSRFIDEIAHTTDGEIKSPQLKKRRTALDVVHKSRRRRQDDDVMPSLVGSLNAPTVVVTAEDEDAAKEEDEEREKEKEAKQAQSLVPLGELGKVTPDEFWERMSFRQECIAGAITGFFTVVVSSPSTNTPSTHLPPNPLTPQPGQVPAKLNKRIMKILLEGVEFSTFESAAKSTQTIESAIRGLCDGVPPVLPVTTSSTGVVPPSASSSTPTTSNILGIPINIRQRSTTPEPDASRNSGSQLLAAPQTPPRRTDAQIEVSPNPFPEVVASKDTYDVYIYGSVVTRNPVKEVPATTGEPGSAAGTGVGTEQSPSKRPVTVLAVRKKVKKKTT</sequence>
<comment type="caution">
    <text evidence="11">The sequence shown here is derived from an EMBL/GenBank/DDBJ whole genome shotgun (WGS) entry which is preliminary data.</text>
</comment>
<keyword evidence="3" id="KW-0808">Transferase</keyword>
<dbReference type="GO" id="GO:0005634">
    <property type="term" value="C:nucleus"/>
    <property type="evidence" value="ECO:0007669"/>
    <property type="project" value="UniProtKB-SubCell"/>
</dbReference>
<organism evidence="11 12">
    <name type="scientific">Psilocybe cf. subviscida</name>
    <dbReference type="NCBI Taxonomy" id="2480587"/>
    <lineage>
        <taxon>Eukaryota</taxon>
        <taxon>Fungi</taxon>
        <taxon>Dikarya</taxon>
        <taxon>Basidiomycota</taxon>
        <taxon>Agaricomycotina</taxon>
        <taxon>Agaricomycetes</taxon>
        <taxon>Agaricomycetidae</taxon>
        <taxon>Agaricales</taxon>
        <taxon>Agaricineae</taxon>
        <taxon>Strophariaceae</taxon>
        <taxon>Psilocybe</taxon>
    </lineage>
</organism>
<keyword evidence="6" id="KW-0805">Transcription regulation</keyword>
<dbReference type="InterPro" id="IPR013178">
    <property type="entry name" value="Histone_AcTrfase_Rtt109/CBP"/>
</dbReference>
<dbReference type="GO" id="GO:0006974">
    <property type="term" value="P:DNA damage response"/>
    <property type="evidence" value="ECO:0007669"/>
    <property type="project" value="UniProtKB-KW"/>
</dbReference>
<feature type="region of interest" description="Disordered" evidence="10">
    <location>
        <begin position="587"/>
        <end position="614"/>
    </location>
</feature>
<evidence type="ECO:0000256" key="8">
    <source>
        <dbReference type="ARBA" id="ARBA00023242"/>
    </source>
</evidence>
<dbReference type="AlphaFoldDB" id="A0A8H5EX96"/>
<dbReference type="PANTHER" id="PTHR31571:SF2">
    <property type="entry name" value="HISTONE ACETYLTRANSFERASE RTT109"/>
    <property type="match status" value="1"/>
</dbReference>
<evidence type="ECO:0000256" key="5">
    <source>
        <dbReference type="ARBA" id="ARBA00022990"/>
    </source>
</evidence>
<dbReference type="InterPro" id="IPR016849">
    <property type="entry name" value="Rtt109"/>
</dbReference>
<evidence type="ECO:0000256" key="9">
    <source>
        <dbReference type="ARBA" id="ARBA00048940"/>
    </source>
</evidence>
<feature type="compositionally biased region" description="Polar residues" evidence="10">
    <location>
        <begin position="522"/>
        <end position="539"/>
    </location>
</feature>
<dbReference type="GO" id="GO:0006355">
    <property type="term" value="P:regulation of DNA-templated transcription"/>
    <property type="evidence" value="ECO:0007669"/>
    <property type="project" value="InterPro"/>
</dbReference>
<dbReference type="SMART" id="SM01250">
    <property type="entry name" value="KAT11"/>
    <property type="match status" value="1"/>
</dbReference>
<evidence type="ECO:0000313" key="11">
    <source>
        <dbReference type="EMBL" id="KAF5315403.1"/>
    </source>
</evidence>
<feature type="compositionally biased region" description="Acidic residues" evidence="10">
    <location>
        <begin position="358"/>
        <end position="371"/>
    </location>
</feature>
<keyword evidence="4" id="KW-0227">DNA damage</keyword>
<feature type="region of interest" description="Disordered" evidence="10">
    <location>
        <begin position="494"/>
        <end position="556"/>
    </location>
</feature>
<keyword evidence="12" id="KW-1185">Reference proteome</keyword>
<comment type="catalytic activity">
    <reaction evidence="9">
        <text>L-lysyl-[histone] + acetyl-CoA = N(6)-acetyl-L-lysyl-[histone] + CoA + H(+)</text>
        <dbReference type="Rhea" id="RHEA:21992"/>
        <dbReference type="Rhea" id="RHEA-COMP:9845"/>
        <dbReference type="Rhea" id="RHEA-COMP:11338"/>
        <dbReference type="ChEBI" id="CHEBI:15378"/>
        <dbReference type="ChEBI" id="CHEBI:29969"/>
        <dbReference type="ChEBI" id="CHEBI:57287"/>
        <dbReference type="ChEBI" id="CHEBI:57288"/>
        <dbReference type="ChEBI" id="CHEBI:61930"/>
        <dbReference type="EC" id="2.3.1.48"/>
    </reaction>
    <physiologicalReaction direction="left-to-right" evidence="9">
        <dbReference type="Rhea" id="RHEA:21993"/>
    </physiologicalReaction>
</comment>
<feature type="region of interest" description="Disordered" evidence="10">
    <location>
        <begin position="358"/>
        <end position="382"/>
    </location>
</feature>
<reference evidence="11 12" key="1">
    <citation type="journal article" date="2020" name="ISME J.">
        <title>Uncovering the hidden diversity of litter-decomposition mechanisms in mushroom-forming fungi.</title>
        <authorList>
            <person name="Floudas D."/>
            <person name="Bentzer J."/>
            <person name="Ahren D."/>
            <person name="Johansson T."/>
            <person name="Persson P."/>
            <person name="Tunlid A."/>
        </authorList>
    </citation>
    <scope>NUCLEOTIDE SEQUENCE [LARGE SCALE GENOMIC DNA]</scope>
    <source>
        <strain evidence="11 12">CBS 101986</strain>
    </source>
</reference>
<dbReference type="InterPro" id="IPR051236">
    <property type="entry name" value="HAT_RTT109-like"/>
</dbReference>
<feature type="compositionally biased region" description="Low complexity" evidence="10">
    <location>
        <begin position="494"/>
        <end position="512"/>
    </location>
</feature>
<evidence type="ECO:0000256" key="10">
    <source>
        <dbReference type="SAM" id="MobiDB-lite"/>
    </source>
</evidence>
<dbReference type="EC" id="2.3.1.48" evidence="2"/>
<evidence type="ECO:0000256" key="4">
    <source>
        <dbReference type="ARBA" id="ARBA00022763"/>
    </source>
</evidence>
<evidence type="ECO:0000256" key="3">
    <source>
        <dbReference type="ARBA" id="ARBA00022679"/>
    </source>
</evidence>
<dbReference type="EMBL" id="JAACJJ010000043">
    <property type="protein sequence ID" value="KAF5315403.1"/>
    <property type="molecule type" value="Genomic_DNA"/>
</dbReference>
<evidence type="ECO:0000256" key="2">
    <source>
        <dbReference type="ARBA" id="ARBA00013184"/>
    </source>
</evidence>
<comment type="subcellular location">
    <subcellularLocation>
        <location evidence="1">Nucleus</location>
    </subcellularLocation>
</comment>
<dbReference type="Pfam" id="PF08214">
    <property type="entry name" value="HAT_KAT11"/>
    <property type="match status" value="1"/>
</dbReference>
<keyword evidence="5" id="KW-0007">Acetylation</keyword>
<keyword evidence="8" id="KW-0539">Nucleus</keyword>
<dbReference type="PANTHER" id="PTHR31571">
    <property type="entry name" value="ALTERED INHERITANCE OF MITOCHONDRIA PROTEIN 6"/>
    <property type="match status" value="1"/>
</dbReference>
<proteinExistence type="predicted"/>
<keyword evidence="7" id="KW-0804">Transcription</keyword>
<dbReference type="PROSITE" id="PS51728">
    <property type="entry name" value="RTT109_HAT"/>
    <property type="match status" value="1"/>
</dbReference>
<evidence type="ECO:0000313" key="12">
    <source>
        <dbReference type="Proteomes" id="UP000567179"/>
    </source>
</evidence>
<protein>
    <recommendedName>
        <fullName evidence="2">histone acetyltransferase</fullName>
        <ecNumber evidence="2">2.3.1.48</ecNumber>
    </recommendedName>
</protein>
<dbReference type="OrthoDB" id="3361892at2759"/>
<dbReference type="Proteomes" id="UP000567179">
    <property type="component" value="Unassembled WGS sequence"/>
</dbReference>
<evidence type="ECO:0000256" key="7">
    <source>
        <dbReference type="ARBA" id="ARBA00023163"/>
    </source>
</evidence>
<evidence type="ECO:0000256" key="1">
    <source>
        <dbReference type="ARBA" id="ARBA00004123"/>
    </source>
</evidence>
<dbReference type="GO" id="GO:0032931">
    <property type="term" value="F:histone H3K56 acetyltransferase activity"/>
    <property type="evidence" value="ECO:0007669"/>
    <property type="project" value="TreeGrafter"/>
</dbReference>